<feature type="repeat" description="ANK" evidence="7">
    <location>
        <begin position="155"/>
        <end position="187"/>
    </location>
</feature>
<evidence type="ECO:0000259" key="9">
    <source>
        <dbReference type="Pfam" id="PF00520"/>
    </source>
</evidence>
<feature type="repeat" description="ANK" evidence="7">
    <location>
        <begin position="188"/>
        <end position="220"/>
    </location>
</feature>
<comment type="subcellular location">
    <subcellularLocation>
        <location evidence="1">Membrane</location>
        <topology evidence="1">Multi-pass membrane protein</topology>
    </subcellularLocation>
</comment>
<feature type="transmembrane region" description="Helical" evidence="8">
    <location>
        <begin position="895"/>
        <end position="920"/>
    </location>
</feature>
<dbReference type="InterPro" id="IPR036770">
    <property type="entry name" value="Ankyrin_rpt-contain_sf"/>
</dbReference>
<name>A0A7E6EKQ1_9MOLL</name>
<feature type="transmembrane region" description="Helical" evidence="8">
    <location>
        <begin position="671"/>
        <end position="691"/>
    </location>
</feature>
<feature type="transmembrane region" description="Helical" evidence="8">
    <location>
        <begin position="828"/>
        <end position="846"/>
    </location>
</feature>
<proteinExistence type="predicted"/>
<sequence length="1000" mass="113794">MEMLMESEGQRPRSLKPIHLACYFGNLNFLKFLVNLKVDINSVNSKNDTPILFATRNNHIDVVQYTSDNYFRFLLRNKASVDIENDKGSTPLYWAVRYQYEDLVKLLVCDGKAMVSTRRKLGLETPITMATSLGNLEILKTLIENGADVNTKIKYGMKPIHVAAYFGHLELTDYLVNYNISLEDDDDFGNTPLLISVQQRKLDVFAHLLTLGANGSHRNKRGKDAWTYAMELENDKYLLVLLKFYGHWIEENKTARSSGTFSGSTYPLHLAASKGATKYLRMLFESKLKFNEKDSLGNTFIHTAAFANQDEILTEFINSQNIDLKNVDGNTPLHLAFISGSNEAASILLKKSTLSIKNKNGETALHCAFKSKKTSKELLETLVDQSVKMSSYLVIEEPDSSGNTILHLISQSGRIELFNFFNLLKINRQNKEGNSELHVALMNGNLILFDKILTTFNTQLDLNLQNKMGKSLLHIAVEKNYSLELVKLILNGANLAVQDLIGNNVIHELILMASNGKCAESIHLFREIVSHAVEWWCLYKCVSIPDQILPIYRIYKKHSLSFLMYETFNVQNMNPVIYAASLGSETMLREFLNLEGVNKFTCTDYTVYDITNISPNTKKIHGNMKTKNKVDTKSLLYYVTKLDDLSVATRILNIQPIYKVAKNYWNPYQKIYIFLLLIHLTHMSLYSYYAINNLPKGSNNYSSNLLFCLFLIWPVLISIYNILRLMTSVISRSKGAKENLFKKRYSSIVTSMAIGILSFFVSSYCTSILWSSTAFIWFGLFINRNEYQVHFLALTLILGWLDTLHFTRGFQSIHHFSLMLKSMIIYDISKFIIVFITVLIGFSFTIRTLTRESTVISTTTENSFDSIFQTFLWMVGMGDFFSLTDLDGLSNNKGLWVKISYISFIIFAGVILLNMLIAMMNESYTAFSRGLGWKPSEWKKPIFVLLPKKGESKVCSNYRAIALIPHVSKTLISERILSINQTGLDVLVVRETKSLASGVL</sequence>
<dbReference type="SUPFAM" id="SSF48403">
    <property type="entry name" value="Ankyrin repeat"/>
    <property type="match status" value="3"/>
</dbReference>
<evidence type="ECO:0000256" key="4">
    <source>
        <dbReference type="ARBA" id="ARBA00022989"/>
    </source>
</evidence>
<organism evidence="10 11">
    <name type="scientific">Octopus sinensis</name>
    <name type="common">East Asian common octopus</name>
    <dbReference type="NCBI Taxonomy" id="2607531"/>
    <lineage>
        <taxon>Eukaryota</taxon>
        <taxon>Metazoa</taxon>
        <taxon>Spiralia</taxon>
        <taxon>Lophotrochozoa</taxon>
        <taxon>Mollusca</taxon>
        <taxon>Cephalopoda</taxon>
        <taxon>Coleoidea</taxon>
        <taxon>Octopodiformes</taxon>
        <taxon>Octopoda</taxon>
        <taxon>Incirrata</taxon>
        <taxon>Octopodidae</taxon>
        <taxon>Octopus</taxon>
    </lineage>
</organism>
<dbReference type="Gene3D" id="1.25.40.20">
    <property type="entry name" value="Ankyrin repeat-containing domain"/>
    <property type="match status" value="3"/>
</dbReference>
<evidence type="ECO:0000256" key="1">
    <source>
        <dbReference type="ARBA" id="ARBA00004141"/>
    </source>
</evidence>
<feature type="repeat" description="ANK" evidence="7">
    <location>
        <begin position="328"/>
        <end position="352"/>
    </location>
</feature>
<keyword evidence="2 8" id="KW-0812">Transmembrane</keyword>
<feature type="repeat" description="ANK" evidence="7">
    <location>
        <begin position="122"/>
        <end position="154"/>
    </location>
</feature>
<feature type="repeat" description="ANK" evidence="7">
    <location>
        <begin position="13"/>
        <end position="45"/>
    </location>
</feature>
<keyword evidence="6 8" id="KW-0472">Membrane</keyword>
<evidence type="ECO:0000313" key="11">
    <source>
        <dbReference type="RefSeq" id="XP_036355869.1"/>
    </source>
</evidence>
<evidence type="ECO:0000313" key="10">
    <source>
        <dbReference type="Proteomes" id="UP000515154"/>
    </source>
</evidence>
<dbReference type="PROSITE" id="PS50088">
    <property type="entry name" value="ANK_REPEAT"/>
    <property type="match status" value="7"/>
</dbReference>
<feature type="repeat" description="ANK" evidence="7">
    <location>
        <begin position="87"/>
        <end position="111"/>
    </location>
</feature>
<dbReference type="PROSITE" id="PS50297">
    <property type="entry name" value="ANK_REP_REGION"/>
    <property type="match status" value="4"/>
</dbReference>
<keyword evidence="5 7" id="KW-0040">ANK repeat</keyword>
<keyword evidence="4 8" id="KW-1133">Transmembrane helix</keyword>
<feature type="transmembrane region" description="Helical" evidence="8">
    <location>
        <begin position="703"/>
        <end position="723"/>
    </location>
</feature>
<dbReference type="InterPro" id="IPR002110">
    <property type="entry name" value="Ankyrin_rpt"/>
</dbReference>
<reference evidence="11" key="1">
    <citation type="submission" date="2025-08" db="UniProtKB">
        <authorList>
            <consortium name="RefSeq"/>
        </authorList>
    </citation>
    <scope>IDENTIFICATION</scope>
</reference>
<evidence type="ECO:0000256" key="2">
    <source>
        <dbReference type="ARBA" id="ARBA00022692"/>
    </source>
</evidence>
<dbReference type="KEGG" id="osn:115231168"/>
<dbReference type="Proteomes" id="UP000515154">
    <property type="component" value="Unplaced"/>
</dbReference>
<dbReference type="GO" id="GO:0016020">
    <property type="term" value="C:membrane"/>
    <property type="evidence" value="ECO:0007669"/>
    <property type="project" value="UniProtKB-SubCell"/>
</dbReference>
<gene>
    <name evidence="11" type="primary">LOC115231168</name>
</gene>
<feature type="repeat" description="ANK" evidence="7">
    <location>
        <begin position="263"/>
        <end position="295"/>
    </location>
</feature>
<dbReference type="InterPro" id="IPR005821">
    <property type="entry name" value="Ion_trans_dom"/>
</dbReference>
<dbReference type="AlphaFoldDB" id="A0A7E6EKQ1"/>
<dbReference type="SMART" id="SM00248">
    <property type="entry name" value="ANK"/>
    <property type="match status" value="14"/>
</dbReference>
<accession>A0A7E6EKQ1</accession>
<feature type="transmembrane region" description="Helical" evidence="8">
    <location>
        <begin position="866"/>
        <end position="883"/>
    </location>
</feature>
<protein>
    <submittedName>
        <fullName evidence="11">Transient receptor potential cation channel subfamily V member 1-like</fullName>
    </submittedName>
</protein>
<evidence type="ECO:0000256" key="7">
    <source>
        <dbReference type="PROSITE-ProRule" id="PRU00023"/>
    </source>
</evidence>
<dbReference type="PANTHER" id="PTHR24178">
    <property type="entry name" value="MOLTING PROTEIN MLT-4"/>
    <property type="match status" value="1"/>
</dbReference>
<evidence type="ECO:0000256" key="6">
    <source>
        <dbReference type="ARBA" id="ARBA00023136"/>
    </source>
</evidence>
<evidence type="ECO:0000256" key="8">
    <source>
        <dbReference type="SAM" id="Phobius"/>
    </source>
</evidence>
<feature type="transmembrane region" description="Helical" evidence="8">
    <location>
        <begin position="789"/>
        <end position="807"/>
    </location>
</feature>
<feature type="domain" description="Ion transport" evidence="9">
    <location>
        <begin position="672"/>
        <end position="926"/>
    </location>
</feature>
<dbReference type="GO" id="GO:0005216">
    <property type="term" value="F:monoatomic ion channel activity"/>
    <property type="evidence" value="ECO:0007669"/>
    <property type="project" value="InterPro"/>
</dbReference>
<feature type="transmembrane region" description="Helical" evidence="8">
    <location>
        <begin position="744"/>
        <end position="769"/>
    </location>
</feature>
<dbReference type="Pfam" id="PF00520">
    <property type="entry name" value="Ion_trans"/>
    <property type="match status" value="1"/>
</dbReference>
<dbReference type="RefSeq" id="XP_036355869.1">
    <property type="nucleotide sequence ID" value="XM_036499976.1"/>
</dbReference>
<keyword evidence="10" id="KW-1185">Reference proteome</keyword>
<dbReference type="Pfam" id="PF12796">
    <property type="entry name" value="Ank_2"/>
    <property type="match status" value="4"/>
</dbReference>
<evidence type="ECO:0000256" key="5">
    <source>
        <dbReference type="ARBA" id="ARBA00023043"/>
    </source>
</evidence>
<evidence type="ECO:0000256" key="3">
    <source>
        <dbReference type="ARBA" id="ARBA00022737"/>
    </source>
</evidence>
<keyword evidence="3" id="KW-0677">Repeat</keyword>